<evidence type="ECO:0000313" key="8">
    <source>
        <dbReference type="Proteomes" id="UP000199529"/>
    </source>
</evidence>
<feature type="domain" description="O-antigen ligase-related" evidence="6">
    <location>
        <begin position="214"/>
        <end position="349"/>
    </location>
</feature>
<dbReference type="Pfam" id="PF04932">
    <property type="entry name" value="Wzy_C"/>
    <property type="match status" value="1"/>
</dbReference>
<proteinExistence type="predicted"/>
<evidence type="ECO:0000256" key="2">
    <source>
        <dbReference type="ARBA" id="ARBA00022692"/>
    </source>
</evidence>
<keyword evidence="8" id="KW-1185">Reference proteome</keyword>
<feature type="transmembrane region" description="Helical" evidence="5">
    <location>
        <begin position="340"/>
        <end position="362"/>
    </location>
</feature>
<dbReference type="AlphaFoldDB" id="A0A1H3HR63"/>
<feature type="transmembrane region" description="Helical" evidence="5">
    <location>
        <begin position="374"/>
        <end position="389"/>
    </location>
</feature>
<feature type="transmembrane region" description="Helical" evidence="5">
    <location>
        <begin position="54"/>
        <end position="72"/>
    </location>
</feature>
<evidence type="ECO:0000259" key="6">
    <source>
        <dbReference type="Pfam" id="PF04932"/>
    </source>
</evidence>
<dbReference type="InterPro" id="IPR051533">
    <property type="entry name" value="WaaL-like"/>
</dbReference>
<sequence length="441" mass="48003">MSWNALRRRYGVARRRTYDAERWPVGCVLALIVASEYKFRVRADDQSVSGSPDLFVLAEIAAYAAVAGFLFLRFRPTSQLRRADWITCSAYAYAAVLVLSALYSPYRELAIVRACQVVVVLALSRSIARHCARDALHRIAHAFAVLVSASVVFGVVVPFPRLPTQPDRFTWLYLHPVDAGQFLALAVVILVAYAFGHRLARPGPHWPLPAYLVLLAICAAGLIGSNTRGAAFGAIVGCLAIAGLRWRGRRRLEIAVALALVLITAWLAAGPLIEAFFVRGESAERLASLNSRTDLWAYALEAFLQRPLYGHGLTASQGLFLDEIGLGGGHNGLVNVLVDAGLLGAVVWLVLLGCIVTAAVALRNLRPEPRLDRILVLAVLSGLLANSMFTEGLGAPANVACVWLFLLAAWTSMASTRNSPPMLPSHIPIEEVERRWSDEPR</sequence>
<feature type="transmembrane region" description="Helical" evidence="5">
    <location>
        <begin position="254"/>
        <end position="278"/>
    </location>
</feature>
<feature type="transmembrane region" description="Helical" evidence="5">
    <location>
        <begin position="139"/>
        <end position="159"/>
    </location>
</feature>
<evidence type="ECO:0000256" key="5">
    <source>
        <dbReference type="SAM" id="Phobius"/>
    </source>
</evidence>
<dbReference type="Proteomes" id="UP000199529">
    <property type="component" value="Unassembled WGS sequence"/>
</dbReference>
<keyword evidence="3 5" id="KW-1133">Transmembrane helix</keyword>
<dbReference type="EMBL" id="FNOK01000021">
    <property type="protein sequence ID" value="SDY17159.1"/>
    <property type="molecule type" value="Genomic_DNA"/>
</dbReference>
<dbReference type="RefSeq" id="WP_245761308.1">
    <property type="nucleotide sequence ID" value="NZ_FNOK01000021.1"/>
</dbReference>
<evidence type="ECO:0000256" key="3">
    <source>
        <dbReference type="ARBA" id="ARBA00022989"/>
    </source>
</evidence>
<dbReference type="STRING" id="418495.SAMN05216215_102130"/>
<keyword evidence="7" id="KW-0436">Ligase</keyword>
<name>A0A1H3HR63_9PSEU</name>
<dbReference type="GO" id="GO:0016020">
    <property type="term" value="C:membrane"/>
    <property type="evidence" value="ECO:0007669"/>
    <property type="project" value="UniProtKB-SubCell"/>
</dbReference>
<gene>
    <name evidence="7" type="ORF">SAMN05216215_102130</name>
</gene>
<feature type="transmembrane region" description="Helical" evidence="5">
    <location>
        <begin position="109"/>
        <end position="127"/>
    </location>
</feature>
<dbReference type="GO" id="GO:0016874">
    <property type="term" value="F:ligase activity"/>
    <property type="evidence" value="ECO:0007669"/>
    <property type="project" value="UniProtKB-KW"/>
</dbReference>
<dbReference type="PANTHER" id="PTHR37422">
    <property type="entry name" value="TEICHURONIC ACID BIOSYNTHESIS PROTEIN TUAE"/>
    <property type="match status" value="1"/>
</dbReference>
<organism evidence="7 8">
    <name type="scientific">Saccharopolyspora shandongensis</name>
    <dbReference type="NCBI Taxonomy" id="418495"/>
    <lineage>
        <taxon>Bacteria</taxon>
        <taxon>Bacillati</taxon>
        <taxon>Actinomycetota</taxon>
        <taxon>Actinomycetes</taxon>
        <taxon>Pseudonocardiales</taxon>
        <taxon>Pseudonocardiaceae</taxon>
        <taxon>Saccharopolyspora</taxon>
    </lineage>
</organism>
<evidence type="ECO:0000313" key="7">
    <source>
        <dbReference type="EMBL" id="SDY17159.1"/>
    </source>
</evidence>
<dbReference type="PANTHER" id="PTHR37422:SF13">
    <property type="entry name" value="LIPOPOLYSACCHARIDE BIOSYNTHESIS PROTEIN PA4999-RELATED"/>
    <property type="match status" value="1"/>
</dbReference>
<feature type="transmembrane region" description="Helical" evidence="5">
    <location>
        <begin position="179"/>
        <end position="196"/>
    </location>
</feature>
<feature type="transmembrane region" description="Helical" evidence="5">
    <location>
        <begin position="84"/>
        <end position="103"/>
    </location>
</feature>
<protein>
    <submittedName>
        <fullName evidence="7">O-antigen ligase</fullName>
    </submittedName>
</protein>
<comment type="subcellular location">
    <subcellularLocation>
        <location evidence="1">Membrane</location>
        <topology evidence="1">Multi-pass membrane protein</topology>
    </subcellularLocation>
</comment>
<feature type="transmembrane region" description="Helical" evidence="5">
    <location>
        <begin position="230"/>
        <end position="247"/>
    </location>
</feature>
<feature type="transmembrane region" description="Helical" evidence="5">
    <location>
        <begin position="21"/>
        <end position="39"/>
    </location>
</feature>
<keyword evidence="2 5" id="KW-0812">Transmembrane</keyword>
<evidence type="ECO:0000256" key="4">
    <source>
        <dbReference type="ARBA" id="ARBA00023136"/>
    </source>
</evidence>
<reference evidence="8" key="1">
    <citation type="submission" date="2016-10" db="EMBL/GenBank/DDBJ databases">
        <authorList>
            <person name="Varghese N."/>
            <person name="Submissions S."/>
        </authorList>
    </citation>
    <scope>NUCLEOTIDE SEQUENCE [LARGE SCALE GENOMIC DNA]</scope>
    <source>
        <strain evidence="8">CGMCC 4.3530</strain>
    </source>
</reference>
<feature type="transmembrane region" description="Helical" evidence="5">
    <location>
        <begin position="208"/>
        <end position="224"/>
    </location>
</feature>
<evidence type="ECO:0000256" key="1">
    <source>
        <dbReference type="ARBA" id="ARBA00004141"/>
    </source>
</evidence>
<dbReference type="InterPro" id="IPR007016">
    <property type="entry name" value="O-antigen_ligase-rel_domated"/>
</dbReference>
<accession>A0A1H3HR63</accession>
<keyword evidence="4 5" id="KW-0472">Membrane</keyword>